<feature type="transmembrane region" description="Helical" evidence="6">
    <location>
        <begin position="169"/>
        <end position="188"/>
    </location>
</feature>
<feature type="transmembrane region" description="Helical" evidence="6">
    <location>
        <begin position="7"/>
        <end position="24"/>
    </location>
</feature>
<comment type="subcellular location">
    <subcellularLocation>
        <location evidence="1">Membrane</location>
        <topology evidence="1">Multi-pass membrane protein</topology>
    </subcellularLocation>
</comment>
<evidence type="ECO:0000313" key="7">
    <source>
        <dbReference type="EMBL" id="TRX11305.1"/>
    </source>
</evidence>
<dbReference type="GO" id="GO:0016787">
    <property type="term" value="F:hydrolase activity"/>
    <property type="evidence" value="ECO:0007669"/>
    <property type="project" value="TreeGrafter"/>
</dbReference>
<name>A0A553BSU2_9FLAO</name>
<dbReference type="PANTHER" id="PTHR31885:SF6">
    <property type="entry name" value="GH04784P"/>
    <property type="match status" value="1"/>
</dbReference>
<keyword evidence="4 6" id="KW-1133">Transmembrane helix</keyword>
<gene>
    <name evidence="7" type="ORF">FNW11_06145</name>
</gene>
<dbReference type="GO" id="GO:0016020">
    <property type="term" value="C:membrane"/>
    <property type="evidence" value="ECO:0007669"/>
    <property type="project" value="UniProtKB-SubCell"/>
</dbReference>
<reference evidence="7 8" key="1">
    <citation type="submission" date="2019-07" db="EMBL/GenBank/DDBJ databases">
        <title>Novel species of Flavobacterium.</title>
        <authorList>
            <person name="Liu Q."/>
            <person name="Xin Y.-H."/>
        </authorList>
    </citation>
    <scope>NUCLEOTIDE SEQUENCE [LARGE SCALE GENOMIC DNA]</scope>
    <source>
        <strain evidence="7 8">GSR22</strain>
    </source>
</reference>
<comment type="caution">
    <text evidence="7">The sequence shown here is derived from an EMBL/GenBank/DDBJ whole genome shotgun (WGS) entry which is preliminary data.</text>
</comment>
<proteinExistence type="inferred from homology"/>
<feature type="transmembrane region" description="Helical" evidence="6">
    <location>
        <begin position="30"/>
        <end position="48"/>
    </location>
</feature>
<dbReference type="AlphaFoldDB" id="A0A553BSU2"/>
<keyword evidence="3 6" id="KW-0812">Transmembrane</keyword>
<feature type="transmembrane region" description="Helical" evidence="6">
    <location>
        <begin position="194"/>
        <end position="217"/>
    </location>
</feature>
<evidence type="ECO:0000313" key="8">
    <source>
        <dbReference type="Proteomes" id="UP000318669"/>
    </source>
</evidence>
<dbReference type="PANTHER" id="PTHR31885">
    <property type="entry name" value="GH04784P"/>
    <property type="match status" value="1"/>
</dbReference>
<organism evidence="7 8">
    <name type="scientific">Flavobacterium gawalongense</name>
    <dbReference type="NCBI Taxonomy" id="2594432"/>
    <lineage>
        <taxon>Bacteria</taxon>
        <taxon>Pseudomonadati</taxon>
        <taxon>Bacteroidota</taxon>
        <taxon>Flavobacteriia</taxon>
        <taxon>Flavobacteriales</taxon>
        <taxon>Flavobacteriaceae</taxon>
        <taxon>Flavobacterium</taxon>
    </lineage>
</organism>
<keyword evidence="5 6" id="KW-0472">Membrane</keyword>
<dbReference type="InterPro" id="IPR012506">
    <property type="entry name" value="TMEM86B-like"/>
</dbReference>
<dbReference type="Pfam" id="PF07947">
    <property type="entry name" value="YhhN"/>
    <property type="match status" value="1"/>
</dbReference>
<comment type="similarity">
    <text evidence="2">Belongs to the TMEM86 family.</text>
</comment>
<feature type="transmembrane region" description="Helical" evidence="6">
    <location>
        <begin position="79"/>
        <end position="99"/>
    </location>
</feature>
<accession>A0A553BSU2</accession>
<protein>
    <submittedName>
        <fullName evidence="7">Lysoplasmalogenase</fullName>
    </submittedName>
</protein>
<evidence type="ECO:0000256" key="2">
    <source>
        <dbReference type="ARBA" id="ARBA00007375"/>
    </source>
</evidence>
<feature type="transmembrane region" description="Helical" evidence="6">
    <location>
        <begin position="138"/>
        <end position="157"/>
    </location>
</feature>
<sequence length="223" mass="25294">MRSTLSFKAYIGISFLYLLLIILGKEDIAWFLKPFLIPFLISAVYFCGDFPSKRFLSIALTFSWMGDVILMFADQAEIYFILGLVVFLISHIAYIILFSKQLRINSSRNNAVFWVGITAIIVYLVVMFLLLLPTLGDLKVPVLVYAIVLSTMLLFAFKGYLKWSKPAGAYILLGAVIFVSSDSILAFNKFYEPIPFSSFLIMATYLIAQYLIVVGILKLNRKK</sequence>
<evidence type="ECO:0000256" key="1">
    <source>
        <dbReference type="ARBA" id="ARBA00004141"/>
    </source>
</evidence>
<dbReference type="EMBL" id="VJZL01000007">
    <property type="protein sequence ID" value="TRX11305.1"/>
    <property type="molecule type" value="Genomic_DNA"/>
</dbReference>
<dbReference type="Proteomes" id="UP000318669">
    <property type="component" value="Unassembled WGS sequence"/>
</dbReference>
<evidence type="ECO:0000256" key="4">
    <source>
        <dbReference type="ARBA" id="ARBA00022989"/>
    </source>
</evidence>
<feature type="transmembrane region" description="Helical" evidence="6">
    <location>
        <begin position="111"/>
        <end position="132"/>
    </location>
</feature>
<evidence type="ECO:0000256" key="5">
    <source>
        <dbReference type="ARBA" id="ARBA00023136"/>
    </source>
</evidence>
<dbReference type="OrthoDB" id="5651790at2"/>
<evidence type="ECO:0000256" key="6">
    <source>
        <dbReference type="SAM" id="Phobius"/>
    </source>
</evidence>
<evidence type="ECO:0000256" key="3">
    <source>
        <dbReference type="ARBA" id="ARBA00022692"/>
    </source>
</evidence>
<feature type="transmembrane region" description="Helical" evidence="6">
    <location>
        <begin position="55"/>
        <end position="73"/>
    </location>
</feature>
<dbReference type="RefSeq" id="WP_144064665.1">
    <property type="nucleotide sequence ID" value="NZ_VJZL01000007.1"/>
</dbReference>